<organism evidence="3 4">
    <name type="scientific">Discostella pseudostelligera</name>
    <dbReference type="NCBI Taxonomy" id="259834"/>
    <lineage>
        <taxon>Eukaryota</taxon>
        <taxon>Sar</taxon>
        <taxon>Stramenopiles</taxon>
        <taxon>Ochrophyta</taxon>
        <taxon>Bacillariophyta</taxon>
        <taxon>Coscinodiscophyceae</taxon>
        <taxon>Thalassiosirophycidae</taxon>
        <taxon>Stephanodiscales</taxon>
        <taxon>Stephanodiscaceae</taxon>
        <taxon>Discostella</taxon>
    </lineage>
</organism>
<proteinExistence type="predicted"/>
<feature type="region of interest" description="Disordered" evidence="1">
    <location>
        <begin position="1"/>
        <end position="35"/>
    </location>
</feature>
<dbReference type="Proteomes" id="UP001530293">
    <property type="component" value="Unassembled WGS sequence"/>
</dbReference>
<reference evidence="3 4" key="1">
    <citation type="submission" date="2024-10" db="EMBL/GenBank/DDBJ databases">
        <title>Updated reference genomes for cyclostephanoid diatoms.</title>
        <authorList>
            <person name="Roberts W.R."/>
            <person name="Alverson A.J."/>
        </authorList>
    </citation>
    <scope>NUCLEOTIDE SEQUENCE [LARGE SCALE GENOMIC DNA]</scope>
    <source>
        <strain evidence="3 4">AJA232-27</strain>
    </source>
</reference>
<evidence type="ECO:0000256" key="1">
    <source>
        <dbReference type="SAM" id="MobiDB-lite"/>
    </source>
</evidence>
<keyword evidence="2" id="KW-1133">Transmembrane helix</keyword>
<sequence>MMTKTPTPPNDFDNEDDNSDTNNDDNNVDTASNYINNDTYKGATLFGLEPKNYNTDNKASSSSSAANNHDGGGGGDGLLDNTIEMQYTSIVIFVLSCYVTFMLFFGDVNDNMTSDNLNSVL</sequence>
<evidence type="ECO:0000256" key="2">
    <source>
        <dbReference type="SAM" id="Phobius"/>
    </source>
</evidence>
<keyword evidence="2" id="KW-0812">Transmembrane</keyword>
<dbReference type="EMBL" id="JALLBG020000173">
    <property type="protein sequence ID" value="KAL3760712.1"/>
    <property type="molecule type" value="Genomic_DNA"/>
</dbReference>
<comment type="caution">
    <text evidence="3">The sequence shown here is derived from an EMBL/GenBank/DDBJ whole genome shotgun (WGS) entry which is preliminary data.</text>
</comment>
<evidence type="ECO:0000313" key="4">
    <source>
        <dbReference type="Proteomes" id="UP001530293"/>
    </source>
</evidence>
<gene>
    <name evidence="3" type="ORF">ACHAWU_000032</name>
</gene>
<name>A0ABD3MAS0_9STRA</name>
<dbReference type="AlphaFoldDB" id="A0ABD3MAS0"/>
<feature type="compositionally biased region" description="Acidic residues" evidence="1">
    <location>
        <begin position="12"/>
        <end position="27"/>
    </location>
</feature>
<accession>A0ABD3MAS0</accession>
<feature type="compositionally biased region" description="Low complexity" evidence="1">
    <location>
        <begin position="56"/>
        <end position="69"/>
    </location>
</feature>
<keyword evidence="2" id="KW-0472">Membrane</keyword>
<feature type="region of interest" description="Disordered" evidence="1">
    <location>
        <begin position="51"/>
        <end position="78"/>
    </location>
</feature>
<evidence type="ECO:0000313" key="3">
    <source>
        <dbReference type="EMBL" id="KAL3760712.1"/>
    </source>
</evidence>
<protein>
    <submittedName>
        <fullName evidence="3">Uncharacterized protein</fullName>
    </submittedName>
</protein>
<keyword evidence="4" id="KW-1185">Reference proteome</keyword>
<feature type="transmembrane region" description="Helical" evidence="2">
    <location>
        <begin position="87"/>
        <end position="106"/>
    </location>
</feature>